<dbReference type="InterPro" id="IPR003439">
    <property type="entry name" value="ABC_transporter-like_ATP-bd"/>
</dbReference>
<protein>
    <submittedName>
        <fullName evidence="4">ABC transporter ATP-binding protein</fullName>
    </submittedName>
</protein>
<evidence type="ECO:0000256" key="2">
    <source>
        <dbReference type="ARBA" id="ARBA00022840"/>
    </source>
</evidence>
<evidence type="ECO:0000259" key="3">
    <source>
        <dbReference type="PROSITE" id="PS50893"/>
    </source>
</evidence>
<gene>
    <name evidence="4" type="ORF">IAB98_08200</name>
</gene>
<dbReference type="CDD" id="cd03216">
    <property type="entry name" value="ABC_Carb_Monos_I"/>
    <property type="match status" value="1"/>
</dbReference>
<keyword evidence="1" id="KW-0547">Nucleotide-binding</keyword>
<dbReference type="InterPro" id="IPR027417">
    <property type="entry name" value="P-loop_NTPase"/>
</dbReference>
<reference evidence="4" key="1">
    <citation type="submission" date="2020-10" db="EMBL/GenBank/DDBJ databases">
        <authorList>
            <person name="Gilroy R."/>
        </authorList>
    </citation>
    <scope>NUCLEOTIDE SEQUENCE</scope>
    <source>
        <strain evidence="4">ChiSxjej1B13-7041</strain>
    </source>
</reference>
<dbReference type="Pfam" id="PF00005">
    <property type="entry name" value="ABC_tran"/>
    <property type="match status" value="2"/>
</dbReference>
<dbReference type="SUPFAM" id="SSF52540">
    <property type="entry name" value="P-loop containing nucleoside triphosphate hydrolases"/>
    <property type="match status" value="2"/>
</dbReference>
<evidence type="ECO:0000313" key="5">
    <source>
        <dbReference type="Proteomes" id="UP000886841"/>
    </source>
</evidence>
<organism evidence="4 5">
    <name type="scientific">Candidatus Egerieimonas intestinavium</name>
    <dbReference type="NCBI Taxonomy" id="2840777"/>
    <lineage>
        <taxon>Bacteria</taxon>
        <taxon>Bacillati</taxon>
        <taxon>Bacillota</taxon>
        <taxon>Clostridia</taxon>
        <taxon>Lachnospirales</taxon>
        <taxon>Lachnospiraceae</taxon>
        <taxon>Lachnospiraceae incertae sedis</taxon>
        <taxon>Candidatus Egerieimonas</taxon>
    </lineage>
</organism>
<dbReference type="PANTHER" id="PTHR43790:SF4">
    <property type="entry name" value="GUANOSINE IMPORT ATP-BINDING PROTEIN NUPO"/>
    <property type="match status" value="1"/>
</dbReference>
<name>A0A9D1EJX1_9FIRM</name>
<dbReference type="PROSITE" id="PS00211">
    <property type="entry name" value="ABC_TRANSPORTER_1"/>
    <property type="match status" value="1"/>
</dbReference>
<feature type="domain" description="ABC transporter" evidence="3">
    <location>
        <begin position="265"/>
        <end position="509"/>
    </location>
</feature>
<evidence type="ECO:0000313" key="4">
    <source>
        <dbReference type="EMBL" id="HIR93380.1"/>
    </source>
</evidence>
<dbReference type="InterPro" id="IPR003593">
    <property type="entry name" value="AAA+_ATPase"/>
</dbReference>
<dbReference type="CDD" id="cd03215">
    <property type="entry name" value="ABC_Carb_Monos_II"/>
    <property type="match status" value="1"/>
</dbReference>
<dbReference type="InterPro" id="IPR017871">
    <property type="entry name" value="ABC_transporter-like_CS"/>
</dbReference>
<dbReference type="Proteomes" id="UP000886841">
    <property type="component" value="Unassembled WGS sequence"/>
</dbReference>
<proteinExistence type="predicted"/>
<dbReference type="AlphaFoldDB" id="A0A9D1EJX1"/>
<dbReference type="Gene3D" id="3.40.50.300">
    <property type="entry name" value="P-loop containing nucleotide triphosphate hydrolases"/>
    <property type="match status" value="2"/>
</dbReference>
<reference evidence="4" key="2">
    <citation type="journal article" date="2021" name="PeerJ">
        <title>Extensive microbial diversity within the chicken gut microbiome revealed by metagenomics and culture.</title>
        <authorList>
            <person name="Gilroy R."/>
            <person name="Ravi A."/>
            <person name="Getino M."/>
            <person name="Pursley I."/>
            <person name="Horton D.L."/>
            <person name="Alikhan N.F."/>
            <person name="Baker D."/>
            <person name="Gharbi K."/>
            <person name="Hall N."/>
            <person name="Watson M."/>
            <person name="Adriaenssens E.M."/>
            <person name="Foster-Nyarko E."/>
            <person name="Jarju S."/>
            <person name="Secka A."/>
            <person name="Antonio M."/>
            <person name="Oren A."/>
            <person name="Chaudhuri R.R."/>
            <person name="La Ragione R."/>
            <person name="Hildebrand F."/>
            <person name="Pallen M.J."/>
        </authorList>
    </citation>
    <scope>NUCLEOTIDE SEQUENCE</scope>
    <source>
        <strain evidence="4">ChiSxjej1B13-7041</strain>
    </source>
</reference>
<dbReference type="GO" id="GO:0016887">
    <property type="term" value="F:ATP hydrolysis activity"/>
    <property type="evidence" value="ECO:0007669"/>
    <property type="project" value="InterPro"/>
</dbReference>
<dbReference type="InterPro" id="IPR050107">
    <property type="entry name" value="ABC_carbohydrate_import_ATPase"/>
</dbReference>
<dbReference type="PANTHER" id="PTHR43790">
    <property type="entry name" value="CARBOHYDRATE TRANSPORT ATP-BINDING PROTEIN MG119-RELATED"/>
    <property type="match status" value="1"/>
</dbReference>
<dbReference type="SMART" id="SM00382">
    <property type="entry name" value="AAA"/>
    <property type="match status" value="1"/>
</dbReference>
<dbReference type="GO" id="GO:0005524">
    <property type="term" value="F:ATP binding"/>
    <property type="evidence" value="ECO:0007669"/>
    <property type="project" value="UniProtKB-KW"/>
</dbReference>
<evidence type="ECO:0000256" key="1">
    <source>
        <dbReference type="ARBA" id="ARBA00022741"/>
    </source>
</evidence>
<feature type="domain" description="ABC transporter" evidence="3">
    <location>
        <begin position="5"/>
        <end position="246"/>
    </location>
</feature>
<sequence>MSSMIQTIDLTKKFGDFTANDRINLDVQEKEIKCIVGENGAGKSTLMNMLYGLLQPTSGKILIRGKEVAMHSPIDAIANGIGMVHQHFKLVPSLTVYENILLGTEIRVKKGGFSTPIVNQKEEIRRVEELIRENHFELDPMDKIEDISVGGRQRVEILKMLYRNVDILILDEPTAVLTPQEVDELMVTLKGLKEQGKTIIVITHKLREVMELADSITVIKQGKVIGNVLKKDTSEKELAQMMVGRDVMLTVDNKRDKPVSREVVFGVSHLSTVNDYGKEVVSDVSFQVHKGEILGVAGVEGNGQSELVKLMTGLMESTKGTMELEGKDVTNWWPARLRKAGMGIVPEDRYAQGLCRDMSIADNCIAGYHGEKDIVSHGLYNQKKIREKRDRFVKEFDIRIGDIDGNISSLSGGNAQKVIIARELSADPQVLIACQPTRGVDIGSIEFIHRQILKFRDQGKAVVLVSSELSEILSLSDRVIVMYKGQISGEICPKEVSTAAIGLLMAGISGREEENS</sequence>
<dbReference type="PROSITE" id="PS50893">
    <property type="entry name" value="ABC_TRANSPORTER_2"/>
    <property type="match status" value="2"/>
</dbReference>
<accession>A0A9D1EJX1</accession>
<comment type="caution">
    <text evidence="4">The sequence shown here is derived from an EMBL/GenBank/DDBJ whole genome shotgun (WGS) entry which is preliminary data.</text>
</comment>
<keyword evidence="2 4" id="KW-0067">ATP-binding</keyword>
<dbReference type="EMBL" id="DVHU01000075">
    <property type="protein sequence ID" value="HIR93380.1"/>
    <property type="molecule type" value="Genomic_DNA"/>
</dbReference>